<name>A0A2P8DQQ3_9ACTN</name>
<comment type="caution">
    <text evidence="1">The sequence shown here is derived from an EMBL/GenBank/DDBJ whole genome shotgun (WGS) entry which is preliminary data.</text>
</comment>
<dbReference type="AlphaFoldDB" id="A0A2P8DQQ3"/>
<reference evidence="1 2" key="1">
    <citation type="submission" date="2018-03" db="EMBL/GenBank/DDBJ databases">
        <title>Genomic Encyclopedia of Archaeal and Bacterial Type Strains, Phase II (KMG-II): from individual species to whole genera.</title>
        <authorList>
            <person name="Goeker M."/>
        </authorList>
    </citation>
    <scope>NUCLEOTIDE SEQUENCE [LARGE SCALE GENOMIC DNA]</scope>
    <source>
        <strain evidence="1 2">DSM 45312</strain>
    </source>
</reference>
<protein>
    <submittedName>
        <fullName evidence="1">Uncharacterized protein</fullName>
    </submittedName>
</protein>
<organism evidence="1 2">
    <name type="scientific">Murinocardiopsis flavida</name>
    <dbReference type="NCBI Taxonomy" id="645275"/>
    <lineage>
        <taxon>Bacteria</taxon>
        <taxon>Bacillati</taxon>
        <taxon>Actinomycetota</taxon>
        <taxon>Actinomycetes</taxon>
        <taxon>Streptosporangiales</taxon>
        <taxon>Nocardiopsidaceae</taxon>
        <taxon>Murinocardiopsis</taxon>
    </lineage>
</organism>
<dbReference type="RefSeq" id="WP_106581924.1">
    <property type="nucleotide sequence ID" value="NZ_PYGA01000003.1"/>
</dbReference>
<accession>A0A2P8DQQ3</accession>
<keyword evidence="2" id="KW-1185">Reference proteome</keyword>
<sequence>MPIRPANLATMSATIAAVVRPEAGADAVAPTALGPVTITYESGYRQVVEAAGATELADGHGGIVELEAGTRTGYELYADAACSRAKRLRAGNGPARFLAPLHAHTIVLGD</sequence>
<evidence type="ECO:0000313" key="2">
    <source>
        <dbReference type="Proteomes" id="UP000240542"/>
    </source>
</evidence>
<proteinExistence type="predicted"/>
<gene>
    <name evidence="1" type="ORF">CLV63_103257</name>
</gene>
<dbReference type="OrthoDB" id="3430019at2"/>
<dbReference type="EMBL" id="PYGA01000003">
    <property type="protein sequence ID" value="PSK99532.1"/>
    <property type="molecule type" value="Genomic_DNA"/>
</dbReference>
<dbReference type="Proteomes" id="UP000240542">
    <property type="component" value="Unassembled WGS sequence"/>
</dbReference>
<evidence type="ECO:0000313" key="1">
    <source>
        <dbReference type="EMBL" id="PSK99532.1"/>
    </source>
</evidence>